<dbReference type="OrthoDB" id="6436405at2759"/>
<accession>A0A8X6P3L2</accession>
<comment type="caution">
    <text evidence="2">The sequence shown here is derived from an EMBL/GenBank/DDBJ whole genome shotgun (WGS) entry which is preliminary data.</text>
</comment>
<evidence type="ECO:0000256" key="1">
    <source>
        <dbReference type="SAM" id="MobiDB-lite"/>
    </source>
</evidence>
<name>A0A8X6P3L2_NEPPI</name>
<proteinExistence type="predicted"/>
<protein>
    <submittedName>
        <fullName evidence="2">Uncharacterized protein</fullName>
    </submittedName>
</protein>
<dbReference type="AlphaFoldDB" id="A0A8X6P3L2"/>
<feature type="region of interest" description="Disordered" evidence="1">
    <location>
        <begin position="1"/>
        <end position="55"/>
    </location>
</feature>
<evidence type="ECO:0000313" key="3">
    <source>
        <dbReference type="Proteomes" id="UP000887013"/>
    </source>
</evidence>
<organism evidence="2 3">
    <name type="scientific">Nephila pilipes</name>
    <name type="common">Giant wood spider</name>
    <name type="synonym">Nephila maculata</name>
    <dbReference type="NCBI Taxonomy" id="299642"/>
    <lineage>
        <taxon>Eukaryota</taxon>
        <taxon>Metazoa</taxon>
        <taxon>Ecdysozoa</taxon>
        <taxon>Arthropoda</taxon>
        <taxon>Chelicerata</taxon>
        <taxon>Arachnida</taxon>
        <taxon>Araneae</taxon>
        <taxon>Araneomorphae</taxon>
        <taxon>Entelegynae</taxon>
        <taxon>Araneoidea</taxon>
        <taxon>Nephilidae</taxon>
        <taxon>Nephila</taxon>
    </lineage>
</organism>
<dbReference type="Proteomes" id="UP000887013">
    <property type="component" value="Unassembled WGS sequence"/>
</dbReference>
<gene>
    <name evidence="2" type="ORF">NPIL_503701</name>
</gene>
<sequence length="83" mass="9014">MEMANPPDDEDTTPSKDDDPQNSPGAGGAVLVRKTKDSNQRSPTNGEGEEELPPVDTLEACDKAAERSVIPLVVHCCQYRIYL</sequence>
<reference evidence="2" key="1">
    <citation type="submission" date="2020-08" db="EMBL/GenBank/DDBJ databases">
        <title>Multicomponent nature underlies the extraordinary mechanical properties of spider dragline silk.</title>
        <authorList>
            <person name="Kono N."/>
            <person name="Nakamura H."/>
            <person name="Mori M."/>
            <person name="Yoshida Y."/>
            <person name="Ohtoshi R."/>
            <person name="Malay A.D."/>
            <person name="Moran D.A.P."/>
            <person name="Tomita M."/>
            <person name="Numata K."/>
            <person name="Arakawa K."/>
        </authorList>
    </citation>
    <scope>NUCLEOTIDE SEQUENCE</scope>
</reference>
<evidence type="ECO:0000313" key="2">
    <source>
        <dbReference type="EMBL" id="GFT49638.1"/>
    </source>
</evidence>
<dbReference type="EMBL" id="BMAW01065273">
    <property type="protein sequence ID" value="GFT49638.1"/>
    <property type="molecule type" value="Genomic_DNA"/>
</dbReference>
<keyword evidence="3" id="KW-1185">Reference proteome</keyword>